<dbReference type="EMBL" id="VSSQ01007415">
    <property type="protein sequence ID" value="MPM35840.1"/>
    <property type="molecule type" value="Genomic_DNA"/>
</dbReference>
<dbReference type="AlphaFoldDB" id="A0A644Z4L8"/>
<name>A0A644Z4L8_9ZZZZ</name>
<reference evidence="1" key="1">
    <citation type="submission" date="2019-08" db="EMBL/GenBank/DDBJ databases">
        <authorList>
            <person name="Kucharzyk K."/>
            <person name="Murdoch R.W."/>
            <person name="Higgins S."/>
            <person name="Loffler F."/>
        </authorList>
    </citation>
    <scope>NUCLEOTIDE SEQUENCE</scope>
</reference>
<comment type="caution">
    <text evidence="1">The sequence shown here is derived from an EMBL/GenBank/DDBJ whole genome shotgun (WGS) entry which is preliminary data.</text>
</comment>
<sequence>MDGFLVVGACLILIAFLQCVHSQLTNDFDFVVIDFDQTFPKAEFLFFLTGLLITIRKQADSVLVFTLGEYFLT</sequence>
<accession>A0A644Z4L8</accession>
<organism evidence="1">
    <name type="scientific">bioreactor metagenome</name>
    <dbReference type="NCBI Taxonomy" id="1076179"/>
    <lineage>
        <taxon>unclassified sequences</taxon>
        <taxon>metagenomes</taxon>
        <taxon>ecological metagenomes</taxon>
    </lineage>
</organism>
<proteinExistence type="predicted"/>
<evidence type="ECO:0000313" key="1">
    <source>
        <dbReference type="EMBL" id="MPM35840.1"/>
    </source>
</evidence>
<gene>
    <name evidence="1" type="ORF">SDC9_82434</name>
</gene>
<protein>
    <submittedName>
        <fullName evidence="1">Uncharacterized protein</fullName>
    </submittedName>
</protein>